<dbReference type="EMBL" id="NRSG01000803">
    <property type="protein sequence ID" value="MBK1662837.1"/>
    <property type="molecule type" value="Genomic_DNA"/>
</dbReference>
<accession>A0ABS1D9U0</accession>
<feature type="compositionally biased region" description="Low complexity" evidence="1">
    <location>
        <begin position="160"/>
        <end position="192"/>
    </location>
</feature>
<reference evidence="2 3" key="1">
    <citation type="journal article" date="2020" name="Microorganisms">
        <title>Osmotic Adaptation and Compatible Solute Biosynthesis of Phototrophic Bacteria as Revealed from Genome Analyses.</title>
        <authorList>
            <person name="Imhoff J.F."/>
            <person name="Rahn T."/>
            <person name="Kunzel S."/>
            <person name="Keller A."/>
            <person name="Neulinger S.C."/>
        </authorList>
    </citation>
    <scope>NUCLEOTIDE SEQUENCE [LARGE SCALE GENOMIC DNA]</scope>
    <source>
        <strain evidence="2 3">DSM 15382</strain>
    </source>
</reference>
<feature type="non-terminal residue" evidence="2">
    <location>
        <position position="192"/>
    </location>
</feature>
<feature type="region of interest" description="Disordered" evidence="1">
    <location>
        <begin position="157"/>
        <end position="192"/>
    </location>
</feature>
<sequence length="192" mass="18997">MTEAATRGRVGLVCLILGGATGTAWLLASEAFQHGGGPDRVPVVLVGGSAADAAPAAPPSDAGPPEGAPPRVEVARIGARGMLVTAGSAPPGAEVLLLEGGREIGRARADGRGEWVILPPDPLPPGPRELALLARSPGAAPLWARDTLLLLVPDRRREAATAAASPRGAAEPRGAAPRDAAGSPGGAPPDTA</sequence>
<dbReference type="Proteomes" id="UP000697995">
    <property type="component" value="Unassembled WGS sequence"/>
</dbReference>
<comment type="caution">
    <text evidence="2">The sequence shown here is derived from an EMBL/GenBank/DDBJ whole genome shotgun (WGS) entry which is preliminary data.</text>
</comment>
<evidence type="ECO:0000313" key="3">
    <source>
        <dbReference type="Proteomes" id="UP000697995"/>
    </source>
</evidence>
<keyword evidence="3" id="KW-1185">Reference proteome</keyword>
<evidence type="ECO:0000256" key="1">
    <source>
        <dbReference type="SAM" id="MobiDB-lite"/>
    </source>
</evidence>
<protein>
    <submittedName>
        <fullName evidence="2">Uncharacterized protein</fullName>
    </submittedName>
</protein>
<gene>
    <name evidence="2" type="ORF">CKO45_32230</name>
</gene>
<evidence type="ECO:0000313" key="2">
    <source>
        <dbReference type="EMBL" id="MBK1662837.1"/>
    </source>
</evidence>
<proteinExistence type="predicted"/>
<organism evidence="2 3">
    <name type="scientific">Paracraurococcus ruber</name>
    <dbReference type="NCBI Taxonomy" id="77675"/>
    <lineage>
        <taxon>Bacteria</taxon>
        <taxon>Pseudomonadati</taxon>
        <taxon>Pseudomonadota</taxon>
        <taxon>Alphaproteobacteria</taxon>
        <taxon>Acetobacterales</taxon>
        <taxon>Roseomonadaceae</taxon>
        <taxon>Paracraurococcus</taxon>
    </lineage>
</organism>
<name>A0ABS1D9U0_9PROT</name>